<feature type="transmembrane region" description="Helical" evidence="8">
    <location>
        <begin position="31"/>
        <end position="48"/>
    </location>
</feature>
<dbReference type="AlphaFoldDB" id="A0A1H2PRT7"/>
<dbReference type="Pfam" id="PF01594">
    <property type="entry name" value="AI-2E_transport"/>
    <property type="match status" value="1"/>
</dbReference>
<dbReference type="GO" id="GO:0005886">
    <property type="term" value="C:plasma membrane"/>
    <property type="evidence" value="ECO:0007669"/>
    <property type="project" value="UniProtKB-SubCell"/>
</dbReference>
<comment type="similarity">
    <text evidence="2">Belongs to the autoinducer-2 exporter (AI-2E) (TC 2.A.86) family.</text>
</comment>
<evidence type="ECO:0000256" key="2">
    <source>
        <dbReference type="ARBA" id="ARBA00009773"/>
    </source>
</evidence>
<feature type="transmembrane region" description="Helical" evidence="8">
    <location>
        <begin position="54"/>
        <end position="72"/>
    </location>
</feature>
<comment type="subcellular location">
    <subcellularLocation>
        <location evidence="1">Cell membrane</location>
        <topology evidence="1">Multi-pass membrane protein</topology>
    </subcellularLocation>
</comment>
<dbReference type="STRING" id="1770053.SAMN05216551_10918"/>
<dbReference type="Proteomes" id="UP000243719">
    <property type="component" value="Unassembled WGS sequence"/>
</dbReference>
<gene>
    <name evidence="9" type="ORF">SAMN05216551_10918</name>
</gene>
<evidence type="ECO:0000256" key="6">
    <source>
        <dbReference type="ARBA" id="ARBA00022989"/>
    </source>
</evidence>
<keyword evidence="6 8" id="KW-1133">Transmembrane helix</keyword>
<reference evidence="10" key="1">
    <citation type="submission" date="2016-09" db="EMBL/GenBank/DDBJ databases">
        <authorList>
            <person name="Varghese N."/>
            <person name="Submissions S."/>
        </authorList>
    </citation>
    <scope>NUCLEOTIDE SEQUENCE [LARGE SCALE GENOMIC DNA]</scope>
    <source>
        <strain evidence="10">JS23</strain>
    </source>
</reference>
<organism evidence="9 10">
    <name type="scientific">Chitinasiproducens palmae</name>
    <dbReference type="NCBI Taxonomy" id="1770053"/>
    <lineage>
        <taxon>Bacteria</taxon>
        <taxon>Pseudomonadati</taxon>
        <taxon>Pseudomonadota</taxon>
        <taxon>Betaproteobacteria</taxon>
        <taxon>Burkholderiales</taxon>
        <taxon>Burkholderiaceae</taxon>
        <taxon>Chitinasiproducens</taxon>
    </lineage>
</organism>
<sequence length="649" mass="69369">MAPPRRPISQEFQPINRARVRNEVPSAETPGLRGLMTLAVGVVVVAALSLAHDIVIPITLSILLSFLLAPLVQRLRRLHLGLVPSVLISVLTSLAVIVALAGLIGTQIASLAQNIPAYRSTVLEKVETLEQSTVGRIGRFVGTASNTLQRLRRFDASPDTQAAGRPKREPMPVEIQEPPPSPLGLLQRIVAPILGPIEMAGIVFVITVFILLQREDLRDRLIRLFGATDLHRTITAMDDAAARLSRYFLAQLGVNASVGLAIGIGLAVIGVPSPALWGVLAALLRFVPYIGTWIAALLPISLAAAVGPDWGMAVAAVALFVVVDVTAGQLVEPLLYGRSTGLSPTAVVVSAVFWSWIWGPLGLILSTPLTLCLVVLGRHVDRLEFLDVLLGDQPALTPSETFYQRMLAGDPDEAIAQAETLIREGSLLSYYEEVAVPGLQHAAIDVERGVVSDLQRERIRAAAAELVAGLHGPEVSADGRRNPNAQAHAAAANAEAAGSDIVTVPRPPTQTVLCIAGRGPFDPIVNEIVAQLLQQYHVNARVVPHEAVSRARITEFDPEGATIICLVGLQIRGVSSGLRYLVRRLRTRITGATVLVGIWAEGETGNFDEDFLRSLGVDRCVERLDSLFNACLDAAGRPRATPDAPRAVA</sequence>
<evidence type="ECO:0000313" key="10">
    <source>
        <dbReference type="Proteomes" id="UP000243719"/>
    </source>
</evidence>
<evidence type="ECO:0000256" key="4">
    <source>
        <dbReference type="ARBA" id="ARBA00022475"/>
    </source>
</evidence>
<dbReference type="PANTHER" id="PTHR21716:SF53">
    <property type="entry name" value="PERMEASE PERM-RELATED"/>
    <property type="match status" value="1"/>
</dbReference>
<feature type="transmembrane region" description="Helical" evidence="8">
    <location>
        <begin position="189"/>
        <end position="212"/>
    </location>
</feature>
<evidence type="ECO:0000256" key="8">
    <source>
        <dbReference type="SAM" id="Phobius"/>
    </source>
</evidence>
<feature type="transmembrane region" description="Helical" evidence="8">
    <location>
        <begin position="79"/>
        <end position="104"/>
    </location>
</feature>
<evidence type="ECO:0000313" key="9">
    <source>
        <dbReference type="EMBL" id="SDV49645.1"/>
    </source>
</evidence>
<evidence type="ECO:0000256" key="7">
    <source>
        <dbReference type="ARBA" id="ARBA00023136"/>
    </source>
</evidence>
<keyword evidence="4" id="KW-1003">Cell membrane</keyword>
<dbReference type="PANTHER" id="PTHR21716">
    <property type="entry name" value="TRANSMEMBRANE PROTEIN"/>
    <property type="match status" value="1"/>
</dbReference>
<feature type="transmembrane region" description="Helical" evidence="8">
    <location>
        <begin position="351"/>
        <end position="376"/>
    </location>
</feature>
<evidence type="ECO:0000256" key="1">
    <source>
        <dbReference type="ARBA" id="ARBA00004651"/>
    </source>
</evidence>
<name>A0A1H2PRT7_9BURK</name>
<proteinExistence type="inferred from homology"/>
<keyword evidence="5 8" id="KW-0812">Transmembrane</keyword>
<feature type="transmembrane region" description="Helical" evidence="8">
    <location>
        <begin position="247"/>
        <end position="269"/>
    </location>
</feature>
<keyword evidence="10" id="KW-1185">Reference proteome</keyword>
<feature type="transmembrane region" description="Helical" evidence="8">
    <location>
        <begin position="275"/>
        <end position="298"/>
    </location>
</feature>
<evidence type="ECO:0000256" key="3">
    <source>
        <dbReference type="ARBA" id="ARBA00022448"/>
    </source>
</evidence>
<evidence type="ECO:0000256" key="5">
    <source>
        <dbReference type="ARBA" id="ARBA00022692"/>
    </source>
</evidence>
<feature type="transmembrane region" description="Helical" evidence="8">
    <location>
        <begin position="310"/>
        <end position="331"/>
    </location>
</feature>
<protein>
    <submittedName>
        <fullName evidence="9">Predicted PurR-regulated permease PerM</fullName>
    </submittedName>
</protein>
<accession>A0A1H2PRT7</accession>
<dbReference type="EMBL" id="FNLO01000009">
    <property type="protein sequence ID" value="SDV49645.1"/>
    <property type="molecule type" value="Genomic_DNA"/>
</dbReference>
<keyword evidence="7 8" id="KW-0472">Membrane</keyword>
<keyword evidence="3" id="KW-0813">Transport</keyword>
<dbReference type="InterPro" id="IPR002549">
    <property type="entry name" value="AI-2E-like"/>
</dbReference>